<comment type="similarity">
    <text evidence="10">Belongs to the peptidase M15 family.</text>
</comment>
<keyword evidence="4" id="KW-0479">Metal-binding</keyword>
<evidence type="ECO:0000313" key="13">
    <source>
        <dbReference type="EMBL" id="EKF17102.1"/>
    </source>
</evidence>
<dbReference type="Proteomes" id="UP000006786">
    <property type="component" value="Unassembled WGS sequence"/>
</dbReference>
<protein>
    <recommendedName>
        <fullName evidence="11">Murein endopeptidase K</fullName>
    </recommendedName>
</protein>
<keyword evidence="7" id="KW-0862">Zinc</keyword>
<evidence type="ECO:0000256" key="10">
    <source>
        <dbReference type="ARBA" id="ARBA00093448"/>
    </source>
</evidence>
<keyword evidence="3" id="KW-0645">Protease</keyword>
<dbReference type="GO" id="GO:0046872">
    <property type="term" value="F:metal ion binding"/>
    <property type="evidence" value="ECO:0007669"/>
    <property type="project" value="UniProtKB-KW"/>
</dbReference>
<evidence type="ECO:0000256" key="6">
    <source>
        <dbReference type="ARBA" id="ARBA00022801"/>
    </source>
</evidence>
<proteinExistence type="inferred from homology"/>
<dbReference type="SUPFAM" id="SSF55166">
    <property type="entry name" value="Hedgehog/DD-peptidase"/>
    <property type="match status" value="1"/>
</dbReference>
<dbReference type="InterPro" id="IPR010275">
    <property type="entry name" value="MepK"/>
</dbReference>
<comment type="pathway">
    <text evidence="2">Cell wall biogenesis; cell wall polysaccharide biosynthesis.</text>
</comment>
<dbReference type="PANTHER" id="PTHR37425">
    <property type="match status" value="1"/>
</dbReference>
<organism evidence="13 14">
    <name type="scientific">Nitratireductor pacificus pht-3B</name>
    <dbReference type="NCBI Taxonomy" id="391937"/>
    <lineage>
        <taxon>Bacteria</taxon>
        <taxon>Pseudomonadati</taxon>
        <taxon>Pseudomonadota</taxon>
        <taxon>Alphaproteobacteria</taxon>
        <taxon>Hyphomicrobiales</taxon>
        <taxon>Phyllobacteriaceae</taxon>
        <taxon>Nitratireductor</taxon>
    </lineage>
</organism>
<evidence type="ECO:0000256" key="3">
    <source>
        <dbReference type="ARBA" id="ARBA00022670"/>
    </source>
</evidence>
<evidence type="ECO:0000256" key="5">
    <source>
        <dbReference type="ARBA" id="ARBA00022729"/>
    </source>
</evidence>
<evidence type="ECO:0000256" key="8">
    <source>
        <dbReference type="ARBA" id="ARBA00023049"/>
    </source>
</evidence>
<comment type="caution">
    <text evidence="13">The sequence shown here is derived from an EMBL/GenBank/DDBJ whole genome shotgun (WGS) entry which is preliminary data.</text>
</comment>
<dbReference type="GO" id="GO:0006508">
    <property type="term" value="P:proteolysis"/>
    <property type="evidence" value="ECO:0007669"/>
    <property type="project" value="UniProtKB-KW"/>
</dbReference>
<dbReference type="STRING" id="391937.NA2_19418"/>
<feature type="non-terminal residue" evidence="13">
    <location>
        <position position="252"/>
    </location>
</feature>
<evidence type="ECO:0000256" key="2">
    <source>
        <dbReference type="ARBA" id="ARBA00004776"/>
    </source>
</evidence>
<comment type="cofactor">
    <cofactor evidence="1">
        <name>Zn(2+)</name>
        <dbReference type="ChEBI" id="CHEBI:29105"/>
    </cofactor>
</comment>
<accession>K2MIW5</accession>
<feature type="region of interest" description="Disordered" evidence="12">
    <location>
        <begin position="205"/>
        <end position="252"/>
    </location>
</feature>
<dbReference type="EMBL" id="AMRM01000029">
    <property type="protein sequence ID" value="EKF17102.1"/>
    <property type="molecule type" value="Genomic_DNA"/>
</dbReference>
<feature type="compositionally biased region" description="Gly residues" evidence="12">
    <location>
        <begin position="223"/>
        <end position="236"/>
    </location>
</feature>
<dbReference type="Gene3D" id="3.30.1380.10">
    <property type="match status" value="1"/>
</dbReference>
<evidence type="ECO:0000256" key="7">
    <source>
        <dbReference type="ARBA" id="ARBA00022833"/>
    </source>
</evidence>
<evidence type="ECO:0000256" key="1">
    <source>
        <dbReference type="ARBA" id="ARBA00001947"/>
    </source>
</evidence>
<name>K2MIW5_9HYPH</name>
<dbReference type="PANTHER" id="PTHR37425:SF1">
    <property type="entry name" value="OUTER MEMBRANE PROTEIN"/>
    <property type="match status" value="1"/>
</dbReference>
<evidence type="ECO:0000313" key="14">
    <source>
        <dbReference type="Proteomes" id="UP000006786"/>
    </source>
</evidence>
<dbReference type="Pfam" id="PF05951">
    <property type="entry name" value="Peptidase_M15_2"/>
    <property type="match status" value="1"/>
</dbReference>
<dbReference type="GO" id="GO:0071555">
    <property type="term" value="P:cell wall organization"/>
    <property type="evidence" value="ECO:0007669"/>
    <property type="project" value="UniProtKB-KW"/>
</dbReference>
<gene>
    <name evidence="13" type="ORF">NA2_19418</name>
</gene>
<keyword evidence="6" id="KW-0378">Hydrolase</keyword>
<dbReference type="InterPro" id="IPR009045">
    <property type="entry name" value="Zn_M74/Hedgehog-like"/>
</dbReference>
<keyword evidence="9" id="KW-0961">Cell wall biogenesis/degradation</keyword>
<evidence type="ECO:0000256" key="11">
    <source>
        <dbReference type="ARBA" id="ARBA00093666"/>
    </source>
</evidence>
<sequence length="252" mass="27791">MMIAVGFLAAATPAAQAETRTLKLYFIHTKERAEITYKRNGRYLQSGLNEVNRFLRDWRRNEPTKMSPQLLDLLWEVYRSAGGRDYIHVVSAYRSPQTNSMLRSRSSGVAKKSQHMLGKAIDFYIPGVKLSRLRAAALKYEAGGVGYYPRSGSPFIHIDVGGVRHWPRMSRKELMALFPDGKTIHVPTDGKPLPGYKQALASYESRKRSGGTVQIASDSGNRRSGGGLLAALFGGGADEEEDNAESTAPAAR</sequence>
<evidence type="ECO:0000256" key="12">
    <source>
        <dbReference type="SAM" id="MobiDB-lite"/>
    </source>
</evidence>
<evidence type="ECO:0000256" key="4">
    <source>
        <dbReference type="ARBA" id="ARBA00022723"/>
    </source>
</evidence>
<keyword evidence="8" id="KW-0482">Metalloprotease</keyword>
<dbReference type="CDD" id="cd14844">
    <property type="entry name" value="Zn-DD-carboxypeptidase_like"/>
    <property type="match status" value="1"/>
</dbReference>
<keyword evidence="14" id="KW-1185">Reference proteome</keyword>
<dbReference type="AlphaFoldDB" id="K2MIW5"/>
<reference evidence="13 14" key="1">
    <citation type="journal article" date="2012" name="J. Bacteriol.">
        <title>Genome Sequence of Nitratireductor pacificus Type Strain pht-3B.</title>
        <authorList>
            <person name="Lai Q."/>
            <person name="Li G."/>
            <person name="Shao Z."/>
        </authorList>
    </citation>
    <scope>NUCLEOTIDE SEQUENCE [LARGE SCALE GENOMIC DNA]</scope>
    <source>
        <strain evidence="14">pht-3B</strain>
    </source>
</reference>
<keyword evidence="5" id="KW-0732">Signal</keyword>
<evidence type="ECO:0000256" key="9">
    <source>
        <dbReference type="ARBA" id="ARBA00023316"/>
    </source>
</evidence>
<dbReference type="GO" id="GO:0008237">
    <property type="term" value="F:metallopeptidase activity"/>
    <property type="evidence" value="ECO:0007669"/>
    <property type="project" value="UniProtKB-KW"/>
</dbReference>
<dbReference type="eggNOG" id="COG3108">
    <property type="taxonomic scope" value="Bacteria"/>
</dbReference>